<gene>
    <name evidence="1" type="ORF">LCGC14_0941300</name>
</gene>
<dbReference type="EMBL" id="LAZR01003294">
    <property type="protein sequence ID" value="KKN19883.1"/>
    <property type="molecule type" value="Genomic_DNA"/>
</dbReference>
<evidence type="ECO:0000313" key="1">
    <source>
        <dbReference type="EMBL" id="KKN19883.1"/>
    </source>
</evidence>
<comment type="caution">
    <text evidence="1">The sequence shown here is derived from an EMBL/GenBank/DDBJ whole genome shotgun (WGS) entry which is preliminary data.</text>
</comment>
<proteinExistence type="predicted"/>
<organism evidence="1">
    <name type="scientific">marine sediment metagenome</name>
    <dbReference type="NCBI Taxonomy" id="412755"/>
    <lineage>
        <taxon>unclassified sequences</taxon>
        <taxon>metagenomes</taxon>
        <taxon>ecological metagenomes</taxon>
    </lineage>
</organism>
<dbReference type="AlphaFoldDB" id="A0A0F9RRD1"/>
<reference evidence="1" key="1">
    <citation type="journal article" date="2015" name="Nature">
        <title>Complex archaea that bridge the gap between prokaryotes and eukaryotes.</title>
        <authorList>
            <person name="Spang A."/>
            <person name="Saw J.H."/>
            <person name="Jorgensen S.L."/>
            <person name="Zaremba-Niedzwiedzka K."/>
            <person name="Martijn J."/>
            <person name="Lind A.E."/>
            <person name="van Eijk R."/>
            <person name="Schleper C."/>
            <person name="Guy L."/>
            <person name="Ettema T.J."/>
        </authorList>
    </citation>
    <scope>NUCLEOTIDE SEQUENCE</scope>
</reference>
<protein>
    <submittedName>
        <fullName evidence="1">Uncharacterized protein</fullName>
    </submittedName>
</protein>
<accession>A0A0F9RRD1</accession>
<sequence length="76" mass="8952">MREQQKQEQKRSFSNPALPADQIWRCDECKFILAYLNKAKDVARIKYKDLYVEVGRAQWIKTTCRRCGLVNEVDSA</sequence>
<name>A0A0F9RRD1_9ZZZZ</name>